<dbReference type="Gene3D" id="3.40.50.720">
    <property type="entry name" value="NAD(P)-binding Rossmann-like Domain"/>
    <property type="match status" value="1"/>
</dbReference>
<dbReference type="PROSITE" id="PS00521">
    <property type="entry name" value="P5CR"/>
    <property type="match status" value="1"/>
</dbReference>
<feature type="domain" description="Pyrroline-5-carboxylate reductase dimerisation" evidence="7">
    <location>
        <begin position="176"/>
        <end position="276"/>
    </location>
</feature>
<keyword evidence="9" id="KW-1185">Reference proteome</keyword>
<comment type="pathway">
    <text evidence="5">Amino-acid biosynthesis; L-proline biosynthesis; L-proline from L-glutamate 5-semialdehyde: step 1/1.</text>
</comment>
<dbReference type="NCBIfam" id="TIGR00112">
    <property type="entry name" value="proC"/>
    <property type="match status" value="1"/>
</dbReference>
<dbReference type="InterPro" id="IPR029036">
    <property type="entry name" value="P5CR_dimer"/>
</dbReference>
<reference evidence="8 9" key="1">
    <citation type="journal article" date="2013" name="PLoS Genet.">
        <title>The genome and development-dependent transcriptomes of Pyronema confluens: a window into fungal evolution.</title>
        <authorList>
            <person name="Traeger S."/>
            <person name="Altegoer F."/>
            <person name="Freitag M."/>
            <person name="Gabaldon T."/>
            <person name="Kempken F."/>
            <person name="Kumar A."/>
            <person name="Marcet-Houben M."/>
            <person name="Poggeler S."/>
            <person name="Stajich J.E."/>
            <person name="Nowrousian M."/>
        </authorList>
    </citation>
    <scope>NUCLEOTIDE SEQUENCE [LARGE SCALE GENOMIC DNA]</scope>
    <source>
        <strain evidence="9">CBS 100304</strain>
        <tissue evidence="8">Vegetative mycelium</tissue>
    </source>
</reference>
<protein>
    <recommendedName>
        <fullName evidence="5">Pyrroline-5-carboxylate reductase</fullName>
        <ecNumber evidence="5">1.5.1.2</ecNumber>
    </recommendedName>
</protein>
<dbReference type="Pfam" id="PF14748">
    <property type="entry name" value="P5CR_dimer"/>
    <property type="match status" value="1"/>
</dbReference>
<dbReference type="SUPFAM" id="SSF51735">
    <property type="entry name" value="NAD(P)-binding Rossmann-fold domains"/>
    <property type="match status" value="1"/>
</dbReference>
<evidence type="ECO:0000256" key="5">
    <source>
        <dbReference type="RuleBase" id="RU003903"/>
    </source>
</evidence>
<proteinExistence type="inferred from homology"/>
<dbReference type="AlphaFoldDB" id="U4L768"/>
<dbReference type="PANTHER" id="PTHR11645:SF0">
    <property type="entry name" value="PYRROLINE-5-CARBOXYLATE REDUCTASE 3"/>
    <property type="match status" value="1"/>
</dbReference>
<evidence type="ECO:0000256" key="3">
    <source>
        <dbReference type="ARBA" id="ARBA00023002"/>
    </source>
</evidence>
<dbReference type="InterPro" id="IPR028939">
    <property type="entry name" value="P5C_Rdtase_cat_N"/>
</dbReference>
<keyword evidence="5" id="KW-0028">Amino-acid biosynthesis</keyword>
<evidence type="ECO:0000256" key="2">
    <source>
        <dbReference type="ARBA" id="ARBA00022857"/>
    </source>
</evidence>
<evidence type="ECO:0000313" key="8">
    <source>
        <dbReference type="EMBL" id="CCX08482.1"/>
    </source>
</evidence>
<evidence type="ECO:0000256" key="4">
    <source>
        <dbReference type="PIRSR" id="PIRSR000193-1"/>
    </source>
</evidence>
<accession>U4L768</accession>
<name>U4L768_PYROM</name>
<evidence type="ECO:0000256" key="1">
    <source>
        <dbReference type="ARBA" id="ARBA00005525"/>
    </source>
</evidence>
<dbReference type="PANTHER" id="PTHR11645">
    <property type="entry name" value="PYRROLINE-5-CARBOXYLATE REDUCTASE"/>
    <property type="match status" value="1"/>
</dbReference>
<sequence>MSAPSLAILGCGTLGTAILCGVLDTLSTAKETPASMPRWFTALVQRDISAERIRNILPLDAPVEVLVNQNLAGVQSADIVLLGCKPYMVSSALATTGMYEALKGKLLISICAGVKIADIQTLVPESCRVVRVMPNTAAKLRESMTVISAAGNVSEDEKNMVGMLFEGVGKTLVLDEKHMDLATSLCGSGPAFYALMLEAMADGGVLMGVPRKEATLMAAQTMMGTAKMVLEGQHPAILREQVSTPGGCTVAGLAKLEDHGVRGVIARTIQTAAEVAGGLGKK</sequence>
<dbReference type="Proteomes" id="UP000018144">
    <property type="component" value="Unassembled WGS sequence"/>
</dbReference>
<feature type="binding site" evidence="4">
    <location>
        <position position="70"/>
    </location>
    <ligand>
        <name>NADPH</name>
        <dbReference type="ChEBI" id="CHEBI:57783"/>
    </ligand>
</feature>
<dbReference type="eggNOG" id="KOG3124">
    <property type="taxonomic scope" value="Eukaryota"/>
</dbReference>
<gene>
    <name evidence="8" type="ORF">PCON_08075</name>
</gene>
<comment type="catalytic activity">
    <reaction evidence="5">
        <text>L-proline + NADP(+) = (S)-1-pyrroline-5-carboxylate + NADPH + 2 H(+)</text>
        <dbReference type="Rhea" id="RHEA:14109"/>
        <dbReference type="ChEBI" id="CHEBI:15378"/>
        <dbReference type="ChEBI" id="CHEBI:17388"/>
        <dbReference type="ChEBI" id="CHEBI:57783"/>
        <dbReference type="ChEBI" id="CHEBI:58349"/>
        <dbReference type="ChEBI" id="CHEBI:60039"/>
        <dbReference type="EC" id="1.5.1.2"/>
    </reaction>
</comment>
<organism evidence="8 9">
    <name type="scientific">Pyronema omphalodes (strain CBS 100304)</name>
    <name type="common">Pyronema confluens</name>
    <dbReference type="NCBI Taxonomy" id="1076935"/>
    <lineage>
        <taxon>Eukaryota</taxon>
        <taxon>Fungi</taxon>
        <taxon>Dikarya</taxon>
        <taxon>Ascomycota</taxon>
        <taxon>Pezizomycotina</taxon>
        <taxon>Pezizomycetes</taxon>
        <taxon>Pezizales</taxon>
        <taxon>Pyronemataceae</taxon>
        <taxon>Pyronema</taxon>
    </lineage>
</organism>
<dbReference type="InterPro" id="IPR000304">
    <property type="entry name" value="Pyrroline-COOH_reductase"/>
</dbReference>
<dbReference type="STRING" id="1076935.U4L768"/>
<feature type="binding site" evidence="4">
    <location>
        <begin position="9"/>
        <end position="14"/>
    </location>
    <ligand>
        <name>NADP(+)</name>
        <dbReference type="ChEBI" id="CHEBI:58349"/>
    </ligand>
</feature>
<keyword evidence="3 5" id="KW-0560">Oxidoreductase</keyword>
<keyword evidence="2 4" id="KW-0521">NADP</keyword>
<dbReference type="InterPro" id="IPR036291">
    <property type="entry name" value="NAD(P)-bd_dom_sf"/>
</dbReference>
<dbReference type="PIRSF" id="PIRSF000193">
    <property type="entry name" value="Pyrrol-5-carb_rd"/>
    <property type="match status" value="1"/>
</dbReference>
<dbReference type="HAMAP" id="MF_01925">
    <property type="entry name" value="P5C_reductase"/>
    <property type="match status" value="1"/>
</dbReference>
<dbReference type="GO" id="GO:0004735">
    <property type="term" value="F:pyrroline-5-carboxylate reductase activity"/>
    <property type="evidence" value="ECO:0007669"/>
    <property type="project" value="UniProtKB-EC"/>
</dbReference>
<keyword evidence="5" id="KW-0641">Proline biosynthesis</keyword>
<dbReference type="OrthoDB" id="10263291at2759"/>
<evidence type="ECO:0000313" key="9">
    <source>
        <dbReference type="Proteomes" id="UP000018144"/>
    </source>
</evidence>
<dbReference type="EMBL" id="HF935416">
    <property type="protein sequence ID" value="CCX08482.1"/>
    <property type="molecule type" value="Genomic_DNA"/>
</dbReference>
<dbReference type="InterPro" id="IPR053790">
    <property type="entry name" value="P5CR-like_CS"/>
</dbReference>
<dbReference type="GO" id="GO:0055129">
    <property type="term" value="P:L-proline biosynthetic process"/>
    <property type="evidence" value="ECO:0007669"/>
    <property type="project" value="UniProtKB-UniPathway"/>
</dbReference>
<evidence type="ECO:0000259" key="6">
    <source>
        <dbReference type="Pfam" id="PF03807"/>
    </source>
</evidence>
<dbReference type="InterPro" id="IPR008927">
    <property type="entry name" value="6-PGluconate_DH-like_C_sf"/>
</dbReference>
<comment type="similarity">
    <text evidence="1 5">Belongs to the pyrroline-5-carboxylate reductase family.</text>
</comment>
<dbReference type="Gene3D" id="1.10.3730.10">
    <property type="entry name" value="ProC C-terminal domain-like"/>
    <property type="match status" value="1"/>
</dbReference>
<feature type="domain" description="Pyrroline-5-carboxylate reductase catalytic N-terminal" evidence="6">
    <location>
        <begin position="6"/>
        <end position="113"/>
    </location>
</feature>
<dbReference type="SUPFAM" id="SSF48179">
    <property type="entry name" value="6-phosphogluconate dehydrogenase C-terminal domain-like"/>
    <property type="match status" value="1"/>
</dbReference>
<dbReference type="UniPathway" id="UPA00098">
    <property type="reaction ID" value="UER00361"/>
</dbReference>
<evidence type="ECO:0000259" key="7">
    <source>
        <dbReference type="Pfam" id="PF14748"/>
    </source>
</evidence>
<dbReference type="EC" id="1.5.1.2" evidence="5"/>
<dbReference type="Pfam" id="PF03807">
    <property type="entry name" value="F420_oxidored"/>
    <property type="match status" value="1"/>
</dbReference>
<dbReference type="FunFam" id="1.10.3730.10:FF:000001">
    <property type="entry name" value="Pyrroline-5-carboxylate reductase"/>
    <property type="match status" value="1"/>
</dbReference>
<dbReference type="OMA" id="VWAVKPQ"/>